<dbReference type="AlphaFoldDB" id="G0NGM7"/>
<name>G0NGM7_CAEBE</name>
<keyword evidence="2" id="KW-1185">Reference proteome</keyword>
<gene>
    <name evidence="1" type="ORF">CAEBREN_31191</name>
</gene>
<reference evidence="2" key="1">
    <citation type="submission" date="2011-07" db="EMBL/GenBank/DDBJ databases">
        <authorList>
            <consortium name="Caenorhabditis brenneri Sequencing and Analysis Consortium"/>
            <person name="Wilson R.K."/>
        </authorList>
    </citation>
    <scope>NUCLEOTIDE SEQUENCE [LARGE SCALE GENOMIC DNA]</scope>
    <source>
        <strain evidence="2">PB2801</strain>
    </source>
</reference>
<organism evidence="2">
    <name type="scientific">Caenorhabditis brenneri</name>
    <name type="common">Nematode worm</name>
    <dbReference type="NCBI Taxonomy" id="135651"/>
    <lineage>
        <taxon>Eukaryota</taxon>
        <taxon>Metazoa</taxon>
        <taxon>Ecdysozoa</taxon>
        <taxon>Nematoda</taxon>
        <taxon>Chromadorea</taxon>
        <taxon>Rhabditida</taxon>
        <taxon>Rhabditina</taxon>
        <taxon>Rhabditomorpha</taxon>
        <taxon>Rhabditoidea</taxon>
        <taxon>Rhabditidae</taxon>
        <taxon>Peloderinae</taxon>
        <taxon>Caenorhabditis</taxon>
    </lineage>
</organism>
<accession>G0NGM7</accession>
<dbReference type="HOGENOM" id="CLU_1898067_0_0_1"/>
<dbReference type="InParanoid" id="G0NGM7"/>
<evidence type="ECO:0000313" key="2">
    <source>
        <dbReference type="Proteomes" id="UP000008068"/>
    </source>
</evidence>
<protein>
    <submittedName>
        <fullName evidence="1">Uncharacterized protein</fullName>
    </submittedName>
</protein>
<sequence length="134" mass="15411">MTSLSKQFMLTQAVYDFPKVSTNYRGGSEMQYANVSCGSSTNSPPSCSQIKRIKKVAAREPGLSERIEFRRDLPYEEMKTVITKLFGLKVEMLEQETDIPVNTQLTQKRENKKIRLQRSHIFFSHVGSKKVFLD</sequence>
<evidence type="ECO:0000313" key="1">
    <source>
        <dbReference type="EMBL" id="EGT60092.1"/>
    </source>
</evidence>
<dbReference type="EMBL" id="GL379881">
    <property type="protein sequence ID" value="EGT60092.1"/>
    <property type="molecule type" value="Genomic_DNA"/>
</dbReference>
<dbReference type="Proteomes" id="UP000008068">
    <property type="component" value="Unassembled WGS sequence"/>
</dbReference>
<proteinExistence type="predicted"/>